<dbReference type="AlphaFoldDB" id="A0A8B8MD04"/>
<proteinExistence type="predicted"/>
<dbReference type="OrthoDB" id="166375at2759"/>
<dbReference type="Proteomes" id="UP000694853">
    <property type="component" value="Unplaced"/>
</dbReference>
<gene>
    <name evidence="2 3" type="primary">LOC113872813</name>
</gene>
<evidence type="ECO:0000313" key="1">
    <source>
        <dbReference type="Proteomes" id="UP000694853"/>
    </source>
</evidence>
<dbReference type="KEGG" id="aprc:113872813"/>
<dbReference type="PANTHER" id="PTHR38940:SF5">
    <property type="match status" value="1"/>
</dbReference>
<organism evidence="1 3">
    <name type="scientific">Abrus precatorius</name>
    <name type="common">Indian licorice</name>
    <name type="synonym">Glycine abrus</name>
    <dbReference type="NCBI Taxonomy" id="3816"/>
    <lineage>
        <taxon>Eukaryota</taxon>
        <taxon>Viridiplantae</taxon>
        <taxon>Streptophyta</taxon>
        <taxon>Embryophyta</taxon>
        <taxon>Tracheophyta</taxon>
        <taxon>Spermatophyta</taxon>
        <taxon>Magnoliopsida</taxon>
        <taxon>eudicotyledons</taxon>
        <taxon>Gunneridae</taxon>
        <taxon>Pentapetalae</taxon>
        <taxon>rosids</taxon>
        <taxon>fabids</taxon>
        <taxon>Fabales</taxon>
        <taxon>Fabaceae</taxon>
        <taxon>Papilionoideae</taxon>
        <taxon>50 kb inversion clade</taxon>
        <taxon>NPAAA clade</taxon>
        <taxon>indigoferoid/millettioid clade</taxon>
        <taxon>Abreae</taxon>
        <taxon>Abrus</taxon>
    </lineage>
</organism>
<keyword evidence="1" id="KW-1185">Reference proteome</keyword>
<protein>
    <submittedName>
        <fullName evidence="2 3">Uncharacterized protein LOC113872813 isoform X1</fullName>
    </submittedName>
</protein>
<dbReference type="RefSeq" id="XP_027366444.1">
    <property type="nucleotide sequence ID" value="XM_027510643.1"/>
</dbReference>
<dbReference type="GeneID" id="113872813"/>
<reference evidence="2 3" key="2">
    <citation type="submission" date="2025-04" db="UniProtKB">
        <authorList>
            <consortium name="RefSeq"/>
        </authorList>
    </citation>
    <scope>IDENTIFICATION</scope>
    <source>
        <tissue evidence="2 3">Young leaves</tissue>
    </source>
</reference>
<name>A0A8B8MD04_ABRPR</name>
<reference evidence="1" key="1">
    <citation type="journal article" date="2019" name="Toxins">
        <title>Detection of Abrin-Like and Prepropulchellin-Like Toxin Genes and Transcripts Using Whole Genome Sequencing and Full-Length Transcript Sequencing of Abrus precatorius.</title>
        <authorList>
            <person name="Hovde B.T."/>
            <person name="Daligault H.E."/>
            <person name="Hanschen E.R."/>
            <person name="Kunde Y.A."/>
            <person name="Johnson M.B."/>
            <person name="Starkenburg S.R."/>
            <person name="Johnson S.L."/>
        </authorList>
    </citation>
    <scope>NUCLEOTIDE SEQUENCE [LARGE SCALE GENOMIC DNA]</scope>
</reference>
<sequence>MSSENKPIKPKTDFELVLNYSNQCIWDNLKNDPGAGANAASRVDKTFSGSDPLSEIVWSPDKGFSLKCVDSSFTNKNTSLFGDVGPSSMVLALLQSVTGGNSTTDKPIEDVFDEPITVICTKSDVPSTYSPARHPTSDSVVIIPDYKTCEENHIHDTGFDDMEKMNNGETQANIGTSIISEIKGSSTISGQVDQRLVTNLLLQADEPKSRMKENPSPMNHCNGGIDTGVVNEVVEIEDGLYTKVEHIIEYKDSSALGANLKSAGISPSQKLELRTLNCVATRAATSRVLVSKSNGNENKSQVNEMMLLCNKNISVMHSPCNSRIHMTRNAGNDKSLSNGHSNVCLSKEENDCHLSVESCHNTCFLSIGKKRCNFQQVIIGSKKVKTQIQETPCSKSDVKPDSSFMNLISNIMKGCSQSTQDEDKSLALAPENPDHCLQWPDQKLLTRNNNKEPELTNAGFRSNSLAMCCPRLNNVRTRMCHQVGEAFKDFELGNKGHGIDATPIYFLAENNSLYRQYLHSNKLEVSKGRNGACPPLHPQTTPIHFINSHEHWKNNSVENENCYKLGHSKGKERMTSLSLHSPSTRQNKNENVESYALCEGKEICHKSDTLGGLWINRFSPKSTSPLLLFDHPNERGGSEVHSTSYSMLPHYHKHIALNNCKTEDAKEQSADEQLLSEAIKLSNYCISKEASTSLKDNKGDHNHTSKHNFNSITPLPVLGDSGPMVCMFARRVGAIKQCQLTE</sequence>
<evidence type="ECO:0000313" key="2">
    <source>
        <dbReference type="RefSeq" id="XP_027366444.1"/>
    </source>
</evidence>
<dbReference type="PANTHER" id="PTHR38940">
    <property type="entry name" value="PLUS3 DOMAIN-CONTAINING PROTEIN"/>
    <property type="match status" value="1"/>
</dbReference>
<dbReference type="RefSeq" id="XP_027366445.1">
    <property type="nucleotide sequence ID" value="XM_027510644.1"/>
</dbReference>
<accession>A0A8B8MD04</accession>
<evidence type="ECO:0000313" key="3">
    <source>
        <dbReference type="RefSeq" id="XP_027366445.1"/>
    </source>
</evidence>